<dbReference type="InterPro" id="IPR006068">
    <property type="entry name" value="ATPase_P-typ_cation-transptr_C"/>
</dbReference>
<dbReference type="SUPFAM" id="SSF56784">
    <property type="entry name" value="HAD-like"/>
    <property type="match status" value="1"/>
</dbReference>
<dbReference type="PRINTS" id="PR00119">
    <property type="entry name" value="CATATPASE"/>
</dbReference>
<proteinExistence type="predicted"/>
<dbReference type="SFLD" id="SFLDG00002">
    <property type="entry name" value="C1.7:_P-type_atpase_like"/>
    <property type="match status" value="1"/>
</dbReference>
<evidence type="ECO:0000256" key="5">
    <source>
        <dbReference type="ARBA" id="ARBA00022967"/>
    </source>
</evidence>
<feature type="transmembrane region" description="Helical" evidence="8">
    <location>
        <begin position="28"/>
        <end position="44"/>
    </location>
</feature>
<dbReference type="InterPro" id="IPR008250">
    <property type="entry name" value="ATPase_P-typ_transduc_dom_A_sf"/>
</dbReference>
<evidence type="ECO:0000313" key="11">
    <source>
        <dbReference type="EMBL" id="CAB4863830.1"/>
    </source>
</evidence>
<feature type="domain" description="P-type ATPase A" evidence="9">
    <location>
        <begin position="58"/>
        <end position="174"/>
    </location>
</feature>
<sequence length="806" mass="86545">MVIREPMLLLLLAAGAVNFVLSEPLDGIILMLAVLVVIGISIYQERKTEHALVALRDLSSPRALVMRSGSQQRIAGRDVVRGDLILLVEGDRVPADAVVVECSNLSLDESALTGESVPVRKAVDVSGAPATEIGRPGGDATPYLFSGTLVVKGRAAAVVRATGAGTELGRIGAALRDIEPERTRLQREIDRIVRIVAVVGLAAAATVVVVYGLTRGDWLEGLLAGIATAMSLLPEEFPVVLTVFLALGAWRMSKKRVLTRRSPVIETLGSATVLCVDKTGTLTMNSMSVRELIIDSHVHSLDSGQLPESFHSLAEHAVLASPIDPFDPMDKAFVALGEQYLRGTEHLHPGWRLVREYPLSERLLALSHAWLTSDGHTIVIAAKGAPEAIARLCHFDDERLGQMVGQVETATASGQRVLAVAVATAPSDRALPDEQADFAFEYLGLVGLQDPVRPGVADAVAECRRAGVRTVMITGDYPGTAMAIAREIGLDLGPGFITGAELSDLDDDDLARRVRSVSVFARMVPEQKLQLVRALKANGEVVGMTGDGVNDAPALRAADIGIAMGARGTDVARESAALVITDDDFTSIVGGVRQGRGIFDNLRKAMAFIVAVHVVIFGMSLVPVFGPSWPLVLLPLQIALIELVIDPACSVVFEAEGLDPRIMEQRPRQLDEPILSRRVLVISLLQGLSALVAVLAVFLWSIGRGDPDESVRSITFAALIVSILALILVNRSWRLPMWQTFRERRNTTLKWIVAATAVLLVVLLAVPGLRTAFNFGPIGPGDWAVALAAGFIGVAWFEAYKWWHHR</sequence>
<dbReference type="GO" id="GO:0005524">
    <property type="term" value="F:ATP binding"/>
    <property type="evidence" value="ECO:0007669"/>
    <property type="project" value="UniProtKB-KW"/>
</dbReference>
<dbReference type="InterPro" id="IPR036412">
    <property type="entry name" value="HAD-like_sf"/>
</dbReference>
<comment type="subcellular location">
    <subcellularLocation>
        <location evidence="1">Membrane</location>
        <topology evidence="1">Multi-pass membrane protein</topology>
    </subcellularLocation>
</comment>
<dbReference type="AlphaFoldDB" id="A0A6J7D258"/>
<evidence type="ECO:0000256" key="2">
    <source>
        <dbReference type="ARBA" id="ARBA00022692"/>
    </source>
</evidence>
<dbReference type="Gene3D" id="3.40.50.1000">
    <property type="entry name" value="HAD superfamily/HAD-like"/>
    <property type="match status" value="2"/>
</dbReference>
<feature type="transmembrane region" description="Helical" evidence="8">
    <location>
        <begin position="751"/>
        <end position="771"/>
    </location>
</feature>
<evidence type="ECO:0000256" key="6">
    <source>
        <dbReference type="ARBA" id="ARBA00022989"/>
    </source>
</evidence>
<dbReference type="Gene3D" id="2.70.150.10">
    <property type="entry name" value="Calcium-transporting ATPase, cytoplasmic transduction domain A"/>
    <property type="match status" value="1"/>
</dbReference>
<dbReference type="PRINTS" id="PR00120">
    <property type="entry name" value="HATPASE"/>
</dbReference>
<feature type="transmembrane region" description="Helical" evidence="8">
    <location>
        <begin position="226"/>
        <end position="250"/>
    </location>
</feature>
<organism evidence="11">
    <name type="scientific">freshwater metagenome</name>
    <dbReference type="NCBI Taxonomy" id="449393"/>
    <lineage>
        <taxon>unclassified sequences</taxon>
        <taxon>metagenomes</taxon>
        <taxon>ecological metagenomes</taxon>
    </lineage>
</organism>
<dbReference type="InterPro" id="IPR018303">
    <property type="entry name" value="ATPase_P-typ_P_site"/>
</dbReference>
<dbReference type="GO" id="GO:0016020">
    <property type="term" value="C:membrane"/>
    <property type="evidence" value="ECO:0007669"/>
    <property type="project" value="UniProtKB-SubCell"/>
</dbReference>
<keyword evidence="2 8" id="KW-0812">Transmembrane</keyword>
<keyword evidence="4" id="KW-0067">ATP-binding</keyword>
<dbReference type="PROSITE" id="PS00154">
    <property type="entry name" value="ATPASE_E1_E2"/>
    <property type="match status" value="1"/>
</dbReference>
<dbReference type="InterPro" id="IPR023299">
    <property type="entry name" value="ATPase_P-typ_cyto_dom_N"/>
</dbReference>
<dbReference type="Pfam" id="PF00702">
    <property type="entry name" value="Hydrolase"/>
    <property type="match status" value="1"/>
</dbReference>
<dbReference type="SFLD" id="SFLDS00003">
    <property type="entry name" value="Haloacid_Dehalogenase"/>
    <property type="match status" value="1"/>
</dbReference>
<evidence type="ECO:0000256" key="1">
    <source>
        <dbReference type="ARBA" id="ARBA00004141"/>
    </source>
</evidence>
<dbReference type="InterPro" id="IPR044492">
    <property type="entry name" value="P_typ_ATPase_HD_dom"/>
</dbReference>
<dbReference type="Pfam" id="PF00122">
    <property type="entry name" value="E1-E2_ATPase"/>
    <property type="match status" value="1"/>
</dbReference>
<feature type="transmembrane region" description="Helical" evidence="8">
    <location>
        <begin position="679"/>
        <end position="702"/>
    </location>
</feature>
<dbReference type="Gene3D" id="3.40.1110.10">
    <property type="entry name" value="Calcium-transporting ATPase, cytoplasmic domain N"/>
    <property type="match status" value="2"/>
</dbReference>
<keyword evidence="7 8" id="KW-0472">Membrane</keyword>
<dbReference type="GO" id="GO:0016887">
    <property type="term" value="F:ATP hydrolysis activity"/>
    <property type="evidence" value="ECO:0007669"/>
    <property type="project" value="InterPro"/>
</dbReference>
<dbReference type="Gene3D" id="1.20.1110.10">
    <property type="entry name" value="Calcium-transporting ATPase, transmembrane domain"/>
    <property type="match status" value="2"/>
</dbReference>
<evidence type="ECO:0000256" key="4">
    <source>
        <dbReference type="ARBA" id="ARBA00022840"/>
    </source>
</evidence>
<dbReference type="NCBIfam" id="TIGR01494">
    <property type="entry name" value="ATPase_P-type"/>
    <property type="match status" value="2"/>
</dbReference>
<reference evidence="11" key="1">
    <citation type="submission" date="2020-05" db="EMBL/GenBank/DDBJ databases">
        <authorList>
            <person name="Chiriac C."/>
            <person name="Salcher M."/>
            <person name="Ghai R."/>
            <person name="Kavagutti S V."/>
        </authorList>
    </citation>
    <scope>NUCLEOTIDE SEQUENCE</scope>
</reference>
<feature type="transmembrane region" description="Helical" evidence="8">
    <location>
        <begin position="638"/>
        <end position="658"/>
    </location>
</feature>
<evidence type="ECO:0000256" key="7">
    <source>
        <dbReference type="ARBA" id="ARBA00023136"/>
    </source>
</evidence>
<feature type="domain" description="Cation-transporting P-type ATPase C-terminal" evidence="10">
    <location>
        <begin position="630"/>
        <end position="803"/>
    </location>
</feature>
<dbReference type="SFLD" id="SFLDF00027">
    <property type="entry name" value="p-type_atpase"/>
    <property type="match status" value="1"/>
</dbReference>
<dbReference type="PANTHER" id="PTHR42861">
    <property type="entry name" value="CALCIUM-TRANSPORTING ATPASE"/>
    <property type="match status" value="1"/>
</dbReference>
<dbReference type="InterPro" id="IPR023214">
    <property type="entry name" value="HAD_sf"/>
</dbReference>
<gene>
    <name evidence="11" type="ORF">UFOPK3402_00351</name>
</gene>
<dbReference type="Pfam" id="PF00689">
    <property type="entry name" value="Cation_ATPase_C"/>
    <property type="match status" value="1"/>
</dbReference>
<evidence type="ECO:0000259" key="9">
    <source>
        <dbReference type="Pfam" id="PF00122"/>
    </source>
</evidence>
<dbReference type="SUPFAM" id="SSF81653">
    <property type="entry name" value="Calcium ATPase, transduction domain A"/>
    <property type="match status" value="1"/>
</dbReference>
<keyword evidence="3" id="KW-0547">Nucleotide-binding</keyword>
<feature type="transmembrane region" description="Helical" evidence="8">
    <location>
        <begin position="714"/>
        <end position="730"/>
    </location>
</feature>
<dbReference type="EMBL" id="CAFBLS010000027">
    <property type="protein sequence ID" value="CAB4863830.1"/>
    <property type="molecule type" value="Genomic_DNA"/>
</dbReference>
<protein>
    <submittedName>
        <fullName evidence="11">Unannotated protein</fullName>
    </submittedName>
</protein>
<dbReference type="InterPro" id="IPR059000">
    <property type="entry name" value="ATPase_P-type_domA"/>
</dbReference>
<dbReference type="InterPro" id="IPR023298">
    <property type="entry name" value="ATPase_P-typ_TM_dom_sf"/>
</dbReference>
<name>A0A6J7D258_9ZZZZ</name>
<feature type="transmembrane region" description="Helical" evidence="8">
    <location>
        <begin position="605"/>
        <end position="626"/>
    </location>
</feature>
<keyword evidence="6 8" id="KW-1133">Transmembrane helix</keyword>
<evidence type="ECO:0000256" key="8">
    <source>
        <dbReference type="SAM" id="Phobius"/>
    </source>
</evidence>
<feature type="transmembrane region" description="Helical" evidence="8">
    <location>
        <begin position="783"/>
        <end position="803"/>
    </location>
</feature>
<dbReference type="SUPFAM" id="SSF81665">
    <property type="entry name" value="Calcium ATPase, transmembrane domain M"/>
    <property type="match status" value="1"/>
</dbReference>
<accession>A0A6J7D258</accession>
<feature type="transmembrane region" description="Helical" evidence="8">
    <location>
        <begin position="192"/>
        <end position="214"/>
    </location>
</feature>
<evidence type="ECO:0000256" key="3">
    <source>
        <dbReference type="ARBA" id="ARBA00022741"/>
    </source>
</evidence>
<dbReference type="InterPro" id="IPR001757">
    <property type="entry name" value="P_typ_ATPase"/>
</dbReference>
<keyword evidence="5" id="KW-1278">Translocase</keyword>
<evidence type="ECO:0000259" key="10">
    <source>
        <dbReference type="Pfam" id="PF00689"/>
    </source>
</evidence>
<dbReference type="SUPFAM" id="SSF81660">
    <property type="entry name" value="Metal cation-transporting ATPase, ATP-binding domain N"/>
    <property type="match status" value="1"/>
</dbReference>